<dbReference type="SUPFAM" id="SSF46689">
    <property type="entry name" value="Homeodomain-like"/>
    <property type="match status" value="1"/>
</dbReference>
<protein>
    <recommendedName>
        <fullName evidence="5">HTH tetR-type domain-containing protein</fullName>
    </recommendedName>
</protein>
<dbReference type="Gene3D" id="1.10.10.60">
    <property type="entry name" value="Homeodomain-like"/>
    <property type="match status" value="1"/>
</dbReference>
<sequence length="208" mass="22452">MNDTSQRPRVMGDREDAVLDGVLDVLLEVGYDKLTFDLVAARVRASKATLYRRWPTKADLVIAAVQLVKVCPGDDGQALDTGSLRGDMEALACADPDLTQRVSGVMAAIVPALHRDAELTERFMEKVMAPRHALLIECLKRAQERGELGPDADLDLLSAVVPAMAMRHTVEHGAGPSTDYIRDVVDHILLPACEATVNPAKNLSASAT</sequence>
<dbReference type="InterPro" id="IPR001647">
    <property type="entry name" value="HTH_TetR"/>
</dbReference>
<evidence type="ECO:0000256" key="1">
    <source>
        <dbReference type="ARBA" id="ARBA00023015"/>
    </source>
</evidence>
<evidence type="ECO:0000313" key="7">
    <source>
        <dbReference type="Proteomes" id="UP000066480"/>
    </source>
</evidence>
<dbReference type="Proteomes" id="UP000066480">
    <property type="component" value="Chromosome"/>
</dbReference>
<keyword evidence="1" id="KW-0805">Transcription regulation</keyword>
<dbReference type="Pfam" id="PF00440">
    <property type="entry name" value="TetR_N"/>
    <property type="match status" value="1"/>
</dbReference>
<reference evidence="6 7" key="1">
    <citation type="submission" date="2015-03" db="EMBL/GenBank/DDBJ databases">
        <title>Luteipulveratus halotolerans sp. nov., a novel actinobacterium (Dermacoccaceae) from Sarawak, Malaysia.</title>
        <authorList>
            <person name="Juboi H."/>
            <person name="Basik A."/>
            <person name="Shamsul S.S."/>
            <person name="Arnold P."/>
            <person name="Schmitt E.K."/>
            <person name="Sanglier J.-J."/>
            <person name="Yeo T."/>
        </authorList>
    </citation>
    <scope>NUCLEOTIDE SEQUENCE [LARGE SCALE GENOMIC DNA]</scope>
    <source>
        <strain evidence="6 7">MN07-A0370</strain>
    </source>
</reference>
<evidence type="ECO:0000259" key="5">
    <source>
        <dbReference type="PROSITE" id="PS50977"/>
    </source>
</evidence>
<evidence type="ECO:0000313" key="6">
    <source>
        <dbReference type="EMBL" id="AKU16283.1"/>
    </source>
</evidence>
<dbReference type="InterPro" id="IPR050109">
    <property type="entry name" value="HTH-type_TetR-like_transc_reg"/>
</dbReference>
<evidence type="ECO:0000256" key="2">
    <source>
        <dbReference type="ARBA" id="ARBA00023125"/>
    </source>
</evidence>
<evidence type="ECO:0000256" key="3">
    <source>
        <dbReference type="ARBA" id="ARBA00023163"/>
    </source>
</evidence>
<dbReference type="RefSeq" id="WP_052591602.1">
    <property type="nucleotide sequence ID" value="NZ_CP011112.1"/>
</dbReference>
<accession>A0A0K1JI77</accession>
<dbReference type="SUPFAM" id="SSF48498">
    <property type="entry name" value="Tetracyclin repressor-like, C-terminal domain"/>
    <property type="match status" value="1"/>
</dbReference>
<dbReference type="Pfam" id="PF16859">
    <property type="entry name" value="TetR_C_11"/>
    <property type="match status" value="1"/>
</dbReference>
<feature type="domain" description="HTH tetR-type" evidence="5">
    <location>
        <begin position="12"/>
        <end position="72"/>
    </location>
</feature>
<proteinExistence type="predicted"/>
<dbReference type="InterPro" id="IPR036271">
    <property type="entry name" value="Tet_transcr_reg_TetR-rel_C_sf"/>
</dbReference>
<dbReference type="GO" id="GO:0000976">
    <property type="term" value="F:transcription cis-regulatory region binding"/>
    <property type="evidence" value="ECO:0007669"/>
    <property type="project" value="TreeGrafter"/>
</dbReference>
<dbReference type="EMBL" id="CP011112">
    <property type="protein sequence ID" value="AKU16283.1"/>
    <property type="molecule type" value="Genomic_DNA"/>
</dbReference>
<organism evidence="6 7">
    <name type="scientific">Luteipulveratus mongoliensis</name>
    <dbReference type="NCBI Taxonomy" id="571913"/>
    <lineage>
        <taxon>Bacteria</taxon>
        <taxon>Bacillati</taxon>
        <taxon>Actinomycetota</taxon>
        <taxon>Actinomycetes</taxon>
        <taxon>Micrococcales</taxon>
        <taxon>Dermacoccaceae</taxon>
        <taxon>Luteipulveratus</taxon>
    </lineage>
</organism>
<dbReference type="PROSITE" id="PS50977">
    <property type="entry name" value="HTH_TETR_2"/>
    <property type="match status" value="1"/>
</dbReference>
<feature type="DNA-binding region" description="H-T-H motif" evidence="4">
    <location>
        <begin position="35"/>
        <end position="54"/>
    </location>
</feature>
<keyword evidence="2 4" id="KW-0238">DNA-binding</keyword>
<dbReference type="PATRIC" id="fig|571913.6.peg.2266"/>
<dbReference type="Gene3D" id="1.10.357.10">
    <property type="entry name" value="Tetracycline Repressor, domain 2"/>
    <property type="match status" value="1"/>
</dbReference>
<gene>
    <name evidence="6" type="ORF">VV02_11100</name>
</gene>
<dbReference type="KEGG" id="lmoi:VV02_11100"/>
<dbReference type="InterPro" id="IPR011075">
    <property type="entry name" value="TetR_C"/>
</dbReference>
<dbReference type="STRING" id="571913.VV02_11100"/>
<dbReference type="InterPro" id="IPR009057">
    <property type="entry name" value="Homeodomain-like_sf"/>
</dbReference>
<name>A0A0K1JI77_9MICO</name>
<dbReference type="PANTHER" id="PTHR30055:SF148">
    <property type="entry name" value="TETR-FAMILY TRANSCRIPTIONAL REGULATOR"/>
    <property type="match status" value="1"/>
</dbReference>
<keyword evidence="3" id="KW-0804">Transcription</keyword>
<dbReference type="AlphaFoldDB" id="A0A0K1JI77"/>
<dbReference type="GO" id="GO:0003700">
    <property type="term" value="F:DNA-binding transcription factor activity"/>
    <property type="evidence" value="ECO:0007669"/>
    <property type="project" value="TreeGrafter"/>
</dbReference>
<keyword evidence="7" id="KW-1185">Reference proteome</keyword>
<evidence type="ECO:0000256" key="4">
    <source>
        <dbReference type="PROSITE-ProRule" id="PRU00335"/>
    </source>
</evidence>
<dbReference type="PANTHER" id="PTHR30055">
    <property type="entry name" value="HTH-TYPE TRANSCRIPTIONAL REGULATOR RUTR"/>
    <property type="match status" value="1"/>
</dbReference>